<reference evidence="2 3" key="1">
    <citation type="journal article" date="2023" name="Arcadia Sci">
        <title>De novo assembly of a long-read Amblyomma americanum tick genome.</title>
        <authorList>
            <person name="Chou S."/>
            <person name="Poskanzer K.E."/>
            <person name="Rollins M."/>
            <person name="Thuy-Boun P.S."/>
        </authorList>
    </citation>
    <scope>NUCLEOTIDE SEQUENCE [LARGE SCALE GENOMIC DNA]</scope>
    <source>
        <strain evidence="2">F_SG_1</strain>
        <tissue evidence="2">Salivary glands</tissue>
    </source>
</reference>
<feature type="compositionally biased region" description="Pro residues" evidence="1">
    <location>
        <begin position="55"/>
        <end position="65"/>
    </location>
</feature>
<dbReference type="Proteomes" id="UP001321473">
    <property type="component" value="Unassembled WGS sequence"/>
</dbReference>
<keyword evidence="3" id="KW-1185">Reference proteome</keyword>
<evidence type="ECO:0000313" key="3">
    <source>
        <dbReference type="Proteomes" id="UP001321473"/>
    </source>
</evidence>
<gene>
    <name evidence="2" type="ORF">V5799_026616</name>
</gene>
<name>A0AAQ4DI26_AMBAM</name>
<proteinExistence type="predicted"/>
<evidence type="ECO:0000313" key="2">
    <source>
        <dbReference type="EMBL" id="KAK8762116.1"/>
    </source>
</evidence>
<organism evidence="2 3">
    <name type="scientific">Amblyomma americanum</name>
    <name type="common">Lone star tick</name>
    <dbReference type="NCBI Taxonomy" id="6943"/>
    <lineage>
        <taxon>Eukaryota</taxon>
        <taxon>Metazoa</taxon>
        <taxon>Ecdysozoa</taxon>
        <taxon>Arthropoda</taxon>
        <taxon>Chelicerata</taxon>
        <taxon>Arachnida</taxon>
        <taxon>Acari</taxon>
        <taxon>Parasitiformes</taxon>
        <taxon>Ixodida</taxon>
        <taxon>Ixodoidea</taxon>
        <taxon>Ixodidae</taxon>
        <taxon>Amblyomminae</taxon>
        <taxon>Amblyomma</taxon>
    </lineage>
</organism>
<evidence type="ECO:0000256" key="1">
    <source>
        <dbReference type="SAM" id="MobiDB-lite"/>
    </source>
</evidence>
<dbReference type="EMBL" id="JARKHS020030459">
    <property type="protein sequence ID" value="KAK8762116.1"/>
    <property type="molecule type" value="Genomic_DNA"/>
</dbReference>
<comment type="caution">
    <text evidence="2">The sequence shown here is derived from an EMBL/GenBank/DDBJ whole genome shotgun (WGS) entry which is preliminary data.</text>
</comment>
<sequence length="165" mass="17471">MDLSGPGTPCAVEGTTVTAANLLDDSWKMLSLQKKYGCQPKTVNQGAAGEAGGTPVPPPSSPPATQPTASTGADATKKDTTSYTPIKMKPSPPPKTRRGPIPRLPDGEYKIVFRPRWPVNLTDFGMAQLLHAVCTAQKIPGPVAAENDHLRINPESNAFTISRPD</sequence>
<accession>A0AAQ4DI26</accession>
<dbReference type="AlphaFoldDB" id="A0AAQ4DI26"/>
<feature type="region of interest" description="Disordered" evidence="1">
    <location>
        <begin position="41"/>
        <end position="104"/>
    </location>
</feature>
<protein>
    <submittedName>
        <fullName evidence="2">Uncharacterized protein</fullName>
    </submittedName>
</protein>